<dbReference type="EMBL" id="VEVO01000016">
    <property type="protein sequence ID" value="KAF0029289.1"/>
    <property type="molecule type" value="Genomic_DNA"/>
</dbReference>
<evidence type="ECO:0000313" key="1">
    <source>
        <dbReference type="EMBL" id="KAF0029289.1"/>
    </source>
</evidence>
<name>A0A6A4S9P3_SCOMX</name>
<dbReference type="AlphaFoldDB" id="A0A6A4S9P3"/>
<gene>
    <name evidence="1" type="ORF">F2P81_018394</name>
</gene>
<comment type="caution">
    <text evidence="1">The sequence shown here is derived from an EMBL/GenBank/DDBJ whole genome shotgun (WGS) entry which is preliminary data.</text>
</comment>
<sequence length="153" mass="17342">MRTLTDVTLEILTSFVNDARRFLYVNTTGSVSLKVSNVAVQKCHSLLPVAFDTPPPPPVPQECNLRMQDTVRSVRNPTRSSYTVMCRFAPRSTLSGASRSCGSKVLPTKKYDQHCLVPPTPTVKREIKPRRLRQTLAPTHHQERLHEQFMNLD</sequence>
<accession>A0A6A4S9P3</accession>
<proteinExistence type="predicted"/>
<evidence type="ECO:0000313" key="2">
    <source>
        <dbReference type="Proteomes" id="UP000438429"/>
    </source>
</evidence>
<dbReference type="Proteomes" id="UP000438429">
    <property type="component" value="Unassembled WGS sequence"/>
</dbReference>
<protein>
    <submittedName>
        <fullName evidence="1">Uncharacterized protein</fullName>
    </submittedName>
</protein>
<organism evidence="1 2">
    <name type="scientific">Scophthalmus maximus</name>
    <name type="common">Turbot</name>
    <name type="synonym">Psetta maxima</name>
    <dbReference type="NCBI Taxonomy" id="52904"/>
    <lineage>
        <taxon>Eukaryota</taxon>
        <taxon>Metazoa</taxon>
        <taxon>Chordata</taxon>
        <taxon>Craniata</taxon>
        <taxon>Vertebrata</taxon>
        <taxon>Euteleostomi</taxon>
        <taxon>Actinopterygii</taxon>
        <taxon>Neopterygii</taxon>
        <taxon>Teleostei</taxon>
        <taxon>Neoteleostei</taxon>
        <taxon>Acanthomorphata</taxon>
        <taxon>Carangaria</taxon>
        <taxon>Pleuronectiformes</taxon>
        <taxon>Pleuronectoidei</taxon>
        <taxon>Scophthalmidae</taxon>
        <taxon>Scophthalmus</taxon>
    </lineage>
</organism>
<reference evidence="1 2" key="1">
    <citation type="submission" date="2019-06" db="EMBL/GenBank/DDBJ databases">
        <title>Draft genomes of female and male turbot (Scophthalmus maximus).</title>
        <authorList>
            <person name="Xu H."/>
            <person name="Xu X.-W."/>
            <person name="Shao C."/>
            <person name="Chen S."/>
        </authorList>
    </citation>
    <scope>NUCLEOTIDE SEQUENCE [LARGE SCALE GENOMIC DNA]</scope>
    <source>
        <strain evidence="1">Ysfricsl-2016a</strain>
        <tissue evidence="1">Blood</tissue>
    </source>
</reference>